<sequence>MPELDARLRDDAAMDEIELVSRVIIAASEAKGKLTECELDAILGVASA</sequence>
<dbReference type="Proteomes" id="UP001501480">
    <property type="component" value="Unassembled WGS sequence"/>
</dbReference>
<accession>A0ABN2VVM5</accession>
<organism evidence="1 2">
    <name type="scientific">Aeromicrobium halocynthiae</name>
    <dbReference type="NCBI Taxonomy" id="560557"/>
    <lineage>
        <taxon>Bacteria</taxon>
        <taxon>Bacillati</taxon>
        <taxon>Actinomycetota</taxon>
        <taxon>Actinomycetes</taxon>
        <taxon>Propionibacteriales</taxon>
        <taxon>Nocardioidaceae</taxon>
        <taxon>Aeromicrobium</taxon>
    </lineage>
</organism>
<dbReference type="RefSeq" id="WP_344325496.1">
    <property type="nucleotide sequence ID" value="NZ_BAAAPY010000002.1"/>
</dbReference>
<comment type="caution">
    <text evidence="1">The sequence shown here is derived from an EMBL/GenBank/DDBJ whole genome shotgun (WGS) entry which is preliminary data.</text>
</comment>
<reference evidence="1 2" key="1">
    <citation type="journal article" date="2019" name="Int. J. Syst. Evol. Microbiol.">
        <title>The Global Catalogue of Microorganisms (GCM) 10K type strain sequencing project: providing services to taxonomists for standard genome sequencing and annotation.</title>
        <authorList>
            <consortium name="The Broad Institute Genomics Platform"/>
            <consortium name="The Broad Institute Genome Sequencing Center for Infectious Disease"/>
            <person name="Wu L."/>
            <person name="Ma J."/>
        </authorList>
    </citation>
    <scope>NUCLEOTIDE SEQUENCE [LARGE SCALE GENOMIC DNA]</scope>
    <source>
        <strain evidence="1 2">JCM 15749</strain>
    </source>
</reference>
<evidence type="ECO:0000313" key="2">
    <source>
        <dbReference type="Proteomes" id="UP001501480"/>
    </source>
</evidence>
<name>A0ABN2VVM5_9ACTN</name>
<evidence type="ECO:0008006" key="3">
    <source>
        <dbReference type="Google" id="ProtNLM"/>
    </source>
</evidence>
<protein>
    <recommendedName>
        <fullName evidence="3">Co-chaperone DjlA N-terminal domain-containing protein</fullName>
    </recommendedName>
</protein>
<gene>
    <name evidence="1" type="ORF">GCM10009821_10780</name>
</gene>
<evidence type="ECO:0000313" key="1">
    <source>
        <dbReference type="EMBL" id="GAA2074081.1"/>
    </source>
</evidence>
<dbReference type="EMBL" id="BAAAPY010000002">
    <property type="protein sequence ID" value="GAA2074081.1"/>
    <property type="molecule type" value="Genomic_DNA"/>
</dbReference>
<proteinExistence type="predicted"/>
<keyword evidence="2" id="KW-1185">Reference proteome</keyword>